<sequence>MGSFYHVSTIKLAKGDILEPRYGLTLCDYKHFRSDQNKYSQYLKEQIFEDVRKDKFPSLPSRINSVYVWDDLESAISYIERNRYTEAFIYEVELENPKLAVRYDMSWLDLSNLQYYVIVKEIANHYYSGKSVSDNSLDWGVYEGQGIKLESVWETLYKGKVTIKHLVTSQ</sequence>
<organism evidence="1 2">
    <name type="scientific">Bacillus wiedmannii</name>
    <dbReference type="NCBI Taxonomy" id="1890302"/>
    <lineage>
        <taxon>Bacteria</taxon>
        <taxon>Bacillati</taxon>
        <taxon>Bacillota</taxon>
        <taxon>Bacilli</taxon>
        <taxon>Bacillales</taxon>
        <taxon>Bacillaceae</taxon>
        <taxon>Bacillus</taxon>
        <taxon>Bacillus cereus group</taxon>
    </lineage>
</organism>
<reference evidence="2" key="1">
    <citation type="submission" date="2016-10" db="EMBL/GenBank/DDBJ databases">
        <authorList>
            <person name="Varghese N."/>
        </authorList>
    </citation>
    <scope>NUCLEOTIDE SEQUENCE [LARGE SCALE GENOMIC DNA]</scope>
    <source>
        <strain evidence="2">KPR-7A</strain>
    </source>
</reference>
<gene>
    <name evidence="1" type="ORF">SAMN04487767_101486</name>
</gene>
<evidence type="ECO:0000313" key="2">
    <source>
        <dbReference type="Proteomes" id="UP000183507"/>
    </source>
</evidence>
<proteinExistence type="predicted"/>
<dbReference type="AlphaFoldDB" id="A0A1G6JR15"/>
<protein>
    <recommendedName>
        <fullName evidence="3">DUF2441 domain-containing protein</fullName>
    </recommendedName>
</protein>
<accession>A0A1G6JR15</accession>
<evidence type="ECO:0000313" key="1">
    <source>
        <dbReference type="EMBL" id="SDC21133.1"/>
    </source>
</evidence>
<name>A0A1G6JR15_9BACI</name>
<dbReference type="EMBL" id="FMZR01000001">
    <property type="protein sequence ID" value="SDC21133.1"/>
    <property type="molecule type" value="Genomic_DNA"/>
</dbReference>
<dbReference type="SUPFAM" id="SSF56399">
    <property type="entry name" value="ADP-ribosylation"/>
    <property type="match status" value="1"/>
</dbReference>
<dbReference type="Proteomes" id="UP000183507">
    <property type="component" value="Unassembled WGS sequence"/>
</dbReference>
<evidence type="ECO:0008006" key="3">
    <source>
        <dbReference type="Google" id="ProtNLM"/>
    </source>
</evidence>
<dbReference type="RefSeq" id="WP_074650529.1">
    <property type="nucleotide sequence ID" value="NZ_FMZR01000001.1"/>
</dbReference>